<evidence type="ECO:0000256" key="1">
    <source>
        <dbReference type="SAM" id="MobiDB-lite"/>
    </source>
</evidence>
<evidence type="ECO:0000313" key="2">
    <source>
        <dbReference type="EMBL" id="BAE23564.1"/>
    </source>
</evidence>
<dbReference type="OrthoDB" id="10405654at2759"/>
<reference evidence="2" key="4">
    <citation type="journal article" date="2001" name="Nature">
        <title>Functional annotation of a full-length mouse cDNA collection.</title>
        <authorList>
            <consortium name="The RIKEN Genome Exploration Research Group Phase II Team and the FANTOM Consortium"/>
        </authorList>
    </citation>
    <scope>NUCLEOTIDE SEQUENCE</scope>
    <source>
        <strain evidence="2">C57BL/6J</strain>
        <tissue evidence="2">Hypothalamus</tissue>
    </source>
</reference>
<organism evidence="2">
    <name type="scientific">Mus musculus</name>
    <name type="common">Mouse</name>
    <dbReference type="NCBI Taxonomy" id="10090"/>
    <lineage>
        <taxon>Eukaryota</taxon>
        <taxon>Metazoa</taxon>
        <taxon>Chordata</taxon>
        <taxon>Craniata</taxon>
        <taxon>Vertebrata</taxon>
        <taxon>Euteleostomi</taxon>
        <taxon>Mammalia</taxon>
        <taxon>Eutheria</taxon>
        <taxon>Euarchontoglires</taxon>
        <taxon>Glires</taxon>
        <taxon>Rodentia</taxon>
        <taxon>Myomorpha</taxon>
        <taxon>Muroidea</taxon>
        <taxon>Muridae</taxon>
        <taxon>Murinae</taxon>
        <taxon>Mus</taxon>
        <taxon>Mus</taxon>
    </lineage>
</organism>
<evidence type="ECO:0000313" key="3">
    <source>
        <dbReference type="MGI" id="MGI:3603750"/>
    </source>
</evidence>
<feature type="compositionally biased region" description="Basic residues" evidence="1">
    <location>
        <begin position="79"/>
        <end position="89"/>
    </location>
</feature>
<gene>
    <name evidence="3" type="primary">B930094E09Rik</name>
    <name evidence="3" type="synonym">Slc25a46</name>
</gene>
<dbReference type="AGR" id="MGI:3603750"/>
<reference evidence="2" key="1">
    <citation type="journal article" date="1999" name="Methods Enzymol.">
        <title>High-efficiency full-length cDNA cloning.</title>
        <authorList>
            <person name="Carninci P."/>
            <person name="Hayashizaki Y."/>
        </authorList>
    </citation>
    <scope>NUCLEOTIDE SEQUENCE</scope>
    <source>
        <strain evidence="2">C57BL/6J</strain>
        <tissue evidence="2">Hypothalamus</tissue>
    </source>
</reference>
<feature type="non-terminal residue" evidence="2">
    <location>
        <position position="1"/>
    </location>
</feature>
<accession>Q3UUR1</accession>
<reference evidence="2" key="5">
    <citation type="journal article" date="2002" name="Nature">
        <title>Analysis of the mouse transcriptome based on functional annotation of 60,770 full-length cDNAs.</title>
        <authorList>
            <consortium name="The FANTOM Consortium and the RIKEN Genome Exploration Research Group Phase I and II Team"/>
        </authorList>
    </citation>
    <scope>NUCLEOTIDE SEQUENCE</scope>
    <source>
        <strain evidence="2">C57BL/6J</strain>
        <tissue evidence="2">Hypothalamus</tissue>
    </source>
</reference>
<reference evidence="2" key="6">
    <citation type="submission" date="2004-03" db="EMBL/GenBank/DDBJ databases">
        <authorList>
            <person name="Arakawa T."/>
            <person name="Carninci P."/>
            <person name="Fukuda S."/>
            <person name="Hashizume W."/>
            <person name="Hayashida K."/>
            <person name="Hori F."/>
            <person name="Iida J."/>
            <person name="Imamura K."/>
            <person name="Imotani K."/>
            <person name="Itoh M."/>
            <person name="Kanagawa S."/>
            <person name="Kawai J."/>
            <person name="Kojima M."/>
            <person name="Konno H."/>
            <person name="Murata M."/>
            <person name="Nakamura M."/>
            <person name="Ninomiya N."/>
            <person name="Nishiyori H."/>
            <person name="Nomura K."/>
            <person name="Ohno M."/>
            <person name="Sakazume N."/>
            <person name="Sano H."/>
            <person name="Sasaki D."/>
            <person name="Shibata K."/>
            <person name="Shiraki T."/>
            <person name="Tagami M."/>
            <person name="Tagami Y."/>
            <person name="Waki K."/>
            <person name="Watahiki A."/>
            <person name="Muramatsu M."/>
            <person name="Hayashizaki Y."/>
        </authorList>
    </citation>
    <scope>NUCLEOTIDE SEQUENCE</scope>
    <source>
        <strain evidence="2">C57BL/6J</strain>
        <tissue evidence="2">Hypothalamus</tissue>
    </source>
</reference>
<reference evidence="2" key="3">
    <citation type="journal article" date="2000" name="Genome Res.">
        <title>RIKEN integrated sequence analysis (RISA) system--384-format sequencing pipeline with 384 multicapillary sequencer.</title>
        <authorList>
            <person name="Shibata K."/>
            <person name="Itoh M."/>
            <person name="Aizawa K."/>
            <person name="Nagaoka S."/>
            <person name="Sasaki N."/>
            <person name="Carninci P."/>
            <person name="Konno H."/>
            <person name="Akiyama J."/>
            <person name="Nishi K."/>
            <person name="Kitsunai T."/>
            <person name="Tashiro H."/>
            <person name="Itoh M."/>
            <person name="Sumi N."/>
            <person name="Ishii Y."/>
            <person name="Nakamura S."/>
            <person name="Hazama M."/>
            <person name="Nishine T."/>
            <person name="Harada A."/>
            <person name="Yamamoto R."/>
            <person name="Matsumoto H."/>
            <person name="Sakaguchi S."/>
            <person name="Ikegami T."/>
            <person name="Kashiwagi K."/>
            <person name="Fujiwake S."/>
            <person name="Inoue K."/>
            <person name="Togawa Y."/>
            <person name="Izawa M."/>
            <person name="Ohara E."/>
            <person name="Watahiki M."/>
            <person name="Yoneda Y."/>
            <person name="Ishikawa T."/>
            <person name="Ozawa K."/>
            <person name="Tanaka T."/>
            <person name="Matsuura S."/>
            <person name="Kawai J."/>
            <person name="Okazaki Y."/>
            <person name="Muramatsu M."/>
            <person name="Inoue Y."/>
            <person name="Kira A."/>
            <person name="Hayashizaki Y."/>
        </authorList>
    </citation>
    <scope>NUCLEOTIDE SEQUENCE</scope>
    <source>
        <strain evidence="2">C57BL/6J</strain>
        <tissue evidence="2">Hypothalamus</tissue>
    </source>
</reference>
<proteinExistence type="evidence at transcript level"/>
<feature type="compositionally biased region" description="Low complexity" evidence="1">
    <location>
        <begin position="54"/>
        <end position="75"/>
    </location>
</feature>
<dbReference type="AlphaFoldDB" id="Q3UUR1"/>
<reference evidence="2" key="2">
    <citation type="journal article" date="2000" name="Genome Res.">
        <title>Normalization and subtraction of cap-trapper-selected cDNAs to prepare full-length cDNA libraries for rapid discovery of new genes.</title>
        <authorList>
            <person name="Carninci P."/>
            <person name="Shibata Y."/>
            <person name="Hayatsu N."/>
            <person name="Sugahara Y."/>
            <person name="Shibata K."/>
            <person name="Itoh M."/>
            <person name="Konno H."/>
            <person name="Okazaki Y."/>
            <person name="Muramatsu M."/>
            <person name="Hayashizaki Y."/>
        </authorList>
    </citation>
    <scope>NUCLEOTIDE SEQUENCE</scope>
    <source>
        <strain evidence="2">C57BL/6J</strain>
        <tissue evidence="2">Hypothalamus</tissue>
    </source>
</reference>
<feature type="region of interest" description="Disordered" evidence="1">
    <location>
        <begin position="1"/>
        <end position="147"/>
    </location>
</feature>
<dbReference type="EMBL" id="AK138158">
    <property type="protein sequence ID" value="BAE23564.1"/>
    <property type="molecule type" value="mRNA"/>
</dbReference>
<protein>
    <submittedName>
        <fullName evidence="2">Uncharacterized protein</fullName>
    </submittedName>
</protein>
<dbReference type="MGI" id="MGI:3603750">
    <property type="gene designation" value="B930094E09Rik"/>
</dbReference>
<reference evidence="2" key="8">
    <citation type="journal article" date="2005" name="Science">
        <title>Antisense Transcription in the Mammalian Transcriptome.</title>
        <authorList>
            <consortium name="RIKEN Genome Exploration Research Group and Genome Science Group (Genome Network Project Core Group) and the FANTOM Consortium"/>
        </authorList>
    </citation>
    <scope>NUCLEOTIDE SEQUENCE</scope>
    <source>
        <strain evidence="2">C57BL/6J</strain>
        <tissue evidence="2">Hypothalamus</tissue>
    </source>
</reference>
<reference evidence="2" key="7">
    <citation type="journal article" date="2005" name="Science">
        <title>The Transcriptional Landscape of the Mammalian Genome.</title>
        <authorList>
            <consortium name="The FANTOM Consortium"/>
            <consortium name="Riken Genome Exploration Research Group and Genome Science Group (Genome Network Project Core Group)"/>
        </authorList>
    </citation>
    <scope>NUCLEOTIDE SEQUENCE</scope>
    <source>
        <strain evidence="2">C57BL/6J</strain>
        <tissue evidence="2">Hypothalamus</tissue>
    </source>
</reference>
<sequence>SGVRRPTRPAGPRTPHRCSVPAAGPRRRRERAPPRNPRASGARTARRRKGSFRPSAGCGCPGCPGASSPSGPVPSLNRRSAHGKGRRKPDHPERLPGSPGHRSPQGAADASRTGGRGRERPAHGAQASTASPPQPLRVRRLTTGSHG</sequence>
<name>Q3UUR1_MOUSE</name>